<feature type="transmembrane region" description="Helical" evidence="1">
    <location>
        <begin position="61"/>
        <end position="82"/>
    </location>
</feature>
<sequence>MDILVGALGKIVLKYQPPLANMYIDGTNNQVLKANLILLVNPYCFLGMWCLIPLLENIDFLVQFALQHDVFICDLVLVIKICQGSFIHYTMMAIHHFPMMTYEHLKFGGF</sequence>
<reference evidence="2" key="1">
    <citation type="submission" date="2024-03" db="EMBL/GenBank/DDBJ databases">
        <authorList>
            <consortium name="ELIXIR-Norway"/>
            <consortium name="Elixir Norway"/>
        </authorList>
    </citation>
    <scope>NUCLEOTIDE SEQUENCE</scope>
</reference>
<keyword evidence="3" id="KW-1185">Reference proteome</keyword>
<dbReference type="Proteomes" id="UP001497522">
    <property type="component" value="Chromosome 5"/>
</dbReference>
<gene>
    <name evidence="2" type="ORF">CSSPJE1EN2_LOCUS18213</name>
</gene>
<protein>
    <submittedName>
        <fullName evidence="2">Uncharacterized protein</fullName>
    </submittedName>
</protein>
<name>A0ABP1BK56_9BRYO</name>
<evidence type="ECO:0000313" key="2">
    <source>
        <dbReference type="EMBL" id="CAK9875991.1"/>
    </source>
</evidence>
<evidence type="ECO:0000313" key="3">
    <source>
        <dbReference type="Proteomes" id="UP001497522"/>
    </source>
</evidence>
<dbReference type="EMBL" id="OZ023706">
    <property type="protein sequence ID" value="CAK9875991.1"/>
    <property type="molecule type" value="Genomic_DNA"/>
</dbReference>
<feature type="transmembrane region" description="Helical" evidence="1">
    <location>
        <begin position="36"/>
        <end position="55"/>
    </location>
</feature>
<proteinExistence type="predicted"/>
<keyword evidence="1" id="KW-1133">Transmembrane helix</keyword>
<accession>A0ABP1BK56</accession>
<keyword evidence="1" id="KW-0472">Membrane</keyword>
<organism evidence="2 3">
    <name type="scientific">Sphagnum jensenii</name>
    <dbReference type="NCBI Taxonomy" id="128206"/>
    <lineage>
        <taxon>Eukaryota</taxon>
        <taxon>Viridiplantae</taxon>
        <taxon>Streptophyta</taxon>
        <taxon>Embryophyta</taxon>
        <taxon>Bryophyta</taxon>
        <taxon>Sphagnophytina</taxon>
        <taxon>Sphagnopsida</taxon>
        <taxon>Sphagnales</taxon>
        <taxon>Sphagnaceae</taxon>
        <taxon>Sphagnum</taxon>
    </lineage>
</organism>
<evidence type="ECO:0000256" key="1">
    <source>
        <dbReference type="SAM" id="Phobius"/>
    </source>
</evidence>
<keyword evidence="1" id="KW-0812">Transmembrane</keyword>